<proteinExistence type="predicted"/>
<dbReference type="AlphaFoldDB" id="A0A9P5RZV8"/>
<organism evidence="1 2">
    <name type="scientific">Linnemannia schmuckeri</name>
    <dbReference type="NCBI Taxonomy" id="64567"/>
    <lineage>
        <taxon>Eukaryota</taxon>
        <taxon>Fungi</taxon>
        <taxon>Fungi incertae sedis</taxon>
        <taxon>Mucoromycota</taxon>
        <taxon>Mortierellomycotina</taxon>
        <taxon>Mortierellomycetes</taxon>
        <taxon>Mortierellales</taxon>
        <taxon>Mortierellaceae</taxon>
        <taxon>Linnemannia</taxon>
    </lineage>
</organism>
<dbReference type="OrthoDB" id="2334112at2759"/>
<sequence>MAMHHLTLRVIRFLNRPAIYDANLVCNNCVITNVFGHTKAAADPERLQALKEYALKPRSTSECYYFNEQLYCPFPCSKS</sequence>
<protein>
    <submittedName>
        <fullName evidence="1">Uncharacterized protein</fullName>
    </submittedName>
</protein>
<comment type="caution">
    <text evidence="1">The sequence shown here is derived from an EMBL/GenBank/DDBJ whole genome shotgun (WGS) entry which is preliminary data.</text>
</comment>
<accession>A0A9P5RZV8</accession>
<dbReference type="EMBL" id="JAAAUQ010000297">
    <property type="protein sequence ID" value="KAF9151741.1"/>
    <property type="molecule type" value="Genomic_DNA"/>
</dbReference>
<name>A0A9P5RZV8_9FUNG</name>
<evidence type="ECO:0000313" key="1">
    <source>
        <dbReference type="EMBL" id="KAF9151741.1"/>
    </source>
</evidence>
<dbReference type="Proteomes" id="UP000748756">
    <property type="component" value="Unassembled WGS sequence"/>
</dbReference>
<evidence type="ECO:0000313" key="2">
    <source>
        <dbReference type="Proteomes" id="UP000748756"/>
    </source>
</evidence>
<reference evidence="1" key="1">
    <citation type="journal article" date="2020" name="Fungal Divers.">
        <title>Resolving the Mortierellaceae phylogeny through synthesis of multi-gene phylogenetics and phylogenomics.</title>
        <authorList>
            <person name="Vandepol N."/>
            <person name="Liber J."/>
            <person name="Desiro A."/>
            <person name="Na H."/>
            <person name="Kennedy M."/>
            <person name="Barry K."/>
            <person name="Grigoriev I.V."/>
            <person name="Miller A.N."/>
            <person name="O'Donnell K."/>
            <person name="Stajich J.E."/>
            <person name="Bonito G."/>
        </authorList>
    </citation>
    <scope>NUCLEOTIDE SEQUENCE</scope>
    <source>
        <strain evidence="1">NRRL 6426</strain>
    </source>
</reference>
<gene>
    <name evidence="1" type="ORF">BG015_006261</name>
</gene>
<keyword evidence="2" id="KW-1185">Reference proteome</keyword>